<gene>
    <name evidence="1" type="ORF">L0C25_16875</name>
</gene>
<keyword evidence="2" id="KW-1185">Reference proteome</keyword>
<evidence type="ECO:0000313" key="1">
    <source>
        <dbReference type="EMBL" id="UYM04206.1"/>
    </source>
</evidence>
<evidence type="ECO:0000313" key="2">
    <source>
        <dbReference type="Proteomes" id="UP001164390"/>
    </source>
</evidence>
<dbReference type="Proteomes" id="UP001164390">
    <property type="component" value="Chromosome"/>
</dbReference>
<dbReference type="KEGG" id="sgrg:L0C25_16875"/>
<dbReference type="RefSeq" id="WP_271632867.1">
    <property type="nucleotide sequence ID" value="NZ_CP094970.1"/>
</dbReference>
<name>A0AA46TFL1_9ACTN</name>
<accession>A0AA46TFL1</accession>
<dbReference type="AlphaFoldDB" id="A0AA46TFL1"/>
<reference evidence="1" key="1">
    <citation type="submission" date="2022-01" db="EMBL/GenBank/DDBJ databases">
        <title>Nocardioidaceae gen. sp. A5X3R13.</title>
        <authorList>
            <person name="Lopez Marin M.A."/>
            <person name="Uhlik O."/>
        </authorList>
    </citation>
    <scope>NUCLEOTIDE SEQUENCE</scope>
    <source>
        <strain evidence="1">A5X3R13</strain>
    </source>
</reference>
<protein>
    <submittedName>
        <fullName evidence="1">Uncharacterized protein</fullName>
    </submittedName>
</protein>
<dbReference type="EMBL" id="CP094970">
    <property type="protein sequence ID" value="UYM04206.1"/>
    <property type="molecule type" value="Genomic_DNA"/>
</dbReference>
<proteinExistence type="predicted"/>
<organism evidence="1 2">
    <name type="scientific">Solicola gregarius</name>
    <dbReference type="NCBI Taxonomy" id="2908642"/>
    <lineage>
        <taxon>Bacteria</taxon>
        <taxon>Bacillati</taxon>
        <taxon>Actinomycetota</taxon>
        <taxon>Actinomycetes</taxon>
        <taxon>Propionibacteriales</taxon>
        <taxon>Nocardioidaceae</taxon>
        <taxon>Solicola</taxon>
    </lineage>
</organism>
<sequence>MGDTAAVTLPAPCGSVIAVEPASVRTLRCDGVHYLEPRDDDASSKVQAAVRVGETNPTAIDLHELLIDNQ</sequence>